<name>A0A2A7MKI3_9CLOT</name>
<comment type="caution">
    <text evidence="11">The sequence shown here is derived from an EMBL/GenBank/DDBJ whole genome shotgun (WGS) entry which is preliminary data.</text>
</comment>
<dbReference type="GO" id="GO:0005886">
    <property type="term" value="C:plasma membrane"/>
    <property type="evidence" value="ECO:0007669"/>
    <property type="project" value="UniProtKB-SubCell"/>
</dbReference>
<dbReference type="PANTHER" id="PTHR35091:SF2">
    <property type="entry name" value="FLAGELLAR PROTEIN FLIL"/>
    <property type="match status" value="1"/>
</dbReference>
<evidence type="ECO:0000256" key="4">
    <source>
        <dbReference type="ARBA" id="ARBA00022475"/>
    </source>
</evidence>
<dbReference type="EMBL" id="PDCJ01000001">
    <property type="protein sequence ID" value="PEG32186.1"/>
    <property type="molecule type" value="Genomic_DNA"/>
</dbReference>
<dbReference type="Proteomes" id="UP000220840">
    <property type="component" value="Unassembled WGS sequence"/>
</dbReference>
<evidence type="ECO:0000313" key="11">
    <source>
        <dbReference type="EMBL" id="PEG32186.1"/>
    </source>
</evidence>
<dbReference type="GO" id="GO:0071978">
    <property type="term" value="P:bacterial-type flagellum-dependent swarming motility"/>
    <property type="evidence" value="ECO:0007669"/>
    <property type="project" value="TreeGrafter"/>
</dbReference>
<organism evidence="11 12">
    <name type="scientific">Clostridium neonatale</name>
    <dbReference type="NCBI Taxonomy" id="137838"/>
    <lineage>
        <taxon>Bacteria</taxon>
        <taxon>Bacillati</taxon>
        <taxon>Bacillota</taxon>
        <taxon>Clostridia</taxon>
        <taxon>Eubacteriales</taxon>
        <taxon>Clostridiaceae</taxon>
        <taxon>Clostridium</taxon>
    </lineage>
</organism>
<keyword evidence="9 10" id="KW-0472">Membrane</keyword>
<keyword evidence="4 10" id="KW-1003">Cell membrane</keyword>
<evidence type="ECO:0000256" key="2">
    <source>
        <dbReference type="ARBA" id="ARBA00004162"/>
    </source>
</evidence>
<comment type="function">
    <text evidence="1 10">Controls the rotational direction of flagella during chemotaxis.</text>
</comment>
<dbReference type="AlphaFoldDB" id="A0A2A7MKI3"/>
<proteinExistence type="inferred from homology"/>
<dbReference type="PANTHER" id="PTHR35091">
    <property type="entry name" value="FLAGELLAR PROTEIN FLIL"/>
    <property type="match status" value="1"/>
</dbReference>
<dbReference type="Pfam" id="PF03748">
    <property type="entry name" value="FliL"/>
    <property type="match status" value="1"/>
</dbReference>
<keyword evidence="7 10" id="KW-0283">Flagellar rotation</keyword>
<evidence type="ECO:0000256" key="8">
    <source>
        <dbReference type="ARBA" id="ARBA00022989"/>
    </source>
</evidence>
<evidence type="ECO:0000256" key="3">
    <source>
        <dbReference type="ARBA" id="ARBA00008281"/>
    </source>
</evidence>
<evidence type="ECO:0000256" key="5">
    <source>
        <dbReference type="ARBA" id="ARBA00022500"/>
    </source>
</evidence>
<comment type="subcellular location">
    <subcellularLocation>
        <location evidence="2">Cell membrane</location>
        <topology evidence="2">Single-pass membrane protein</topology>
    </subcellularLocation>
</comment>
<sequence length="158" mass="17734">MAEKQDVKKESSGKGNKAIMVVLFILGLFVLGAATFGGVYLFMKTNNAVSAQQVVVENLYTDLGEFTVNLNDEDAKRYVKCAVAVGYDKKDKKTPTELETNAVVVKDAIIFYLRNHDSEFVNDTANEEIMKKELIENINKELVKGRITDIRFSNFIVQ</sequence>
<dbReference type="GeneID" id="68878670"/>
<evidence type="ECO:0000256" key="10">
    <source>
        <dbReference type="RuleBase" id="RU364125"/>
    </source>
</evidence>
<keyword evidence="5 10" id="KW-0145">Chemotaxis</keyword>
<evidence type="ECO:0000313" key="12">
    <source>
        <dbReference type="Proteomes" id="UP000220840"/>
    </source>
</evidence>
<dbReference type="InterPro" id="IPR005503">
    <property type="entry name" value="FliL"/>
</dbReference>
<keyword evidence="6 10" id="KW-0812">Transmembrane</keyword>
<comment type="similarity">
    <text evidence="3 10">Belongs to the FliL family.</text>
</comment>
<evidence type="ECO:0000256" key="1">
    <source>
        <dbReference type="ARBA" id="ARBA00002254"/>
    </source>
</evidence>
<keyword evidence="11" id="KW-0966">Cell projection</keyword>
<protein>
    <recommendedName>
        <fullName evidence="10">Flagellar protein FliL</fullName>
    </recommendedName>
</protein>
<dbReference type="GO" id="GO:0006935">
    <property type="term" value="P:chemotaxis"/>
    <property type="evidence" value="ECO:0007669"/>
    <property type="project" value="UniProtKB-KW"/>
</dbReference>
<keyword evidence="12" id="KW-1185">Reference proteome</keyword>
<reference evidence="11 12" key="1">
    <citation type="submission" date="2017-10" db="EMBL/GenBank/DDBJ databases">
        <title>Effective Description of Clostridium neonatale sp. nov. linked to necrotizing enterocolitis in neonates and a clarification of species assignable to the genus Clostridium (Prazmowski 1880) emend. Lawson and Rainey 2016.</title>
        <authorList>
            <person name="Bernard K."/>
            <person name="Burdz T."/>
            <person name="Wiebe D."/>
            <person name="Balcewich B."/>
            <person name="Alfa M."/>
            <person name="Bernier A.-M."/>
        </authorList>
    </citation>
    <scope>NUCLEOTIDE SEQUENCE [LARGE SCALE GENOMIC DNA]</scope>
    <source>
        <strain evidence="11 12">LCDC99A005</strain>
    </source>
</reference>
<keyword evidence="11" id="KW-0282">Flagellum</keyword>
<gene>
    <name evidence="11" type="ORF">CQ394_10960</name>
</gene>
<keyword evidence="11" id="KW-0969">Cilium</keyword>
<dbReference type="RefSeq" id="WP_058296332.1">
    <property type="nucleotide sequence ID" value="NZ_CAKJVD010000009.1"/>
</dbReference>
<evidence type="ECO:0000256" key="7">
    <source>
        <dbReference type="ARBA" id="ARBA00022779"/>
    </source>
</evidence>
<dbReference type="STRING" id="137838.GCA_001458595_03680"/>
<accession>A0A2A7MKI3</accession>
<dbReference type="OrthoDB" id="166089at2"/>
<dbReference type="GO" id="GO:0009425">
    <property type="term" value="C:bacterial-type flagellum basal body"/>
    <property type="evidence" value="ECO:0007669"/>
    <property type="project" value="InterPro"/>
</dbReference>
<evidence type="ECO:0000256" key="9">
    <source>
        <dbReference type="ARBA" id="ARBA00023136"/>
    </source>
</evidence>
<keyword evidence="8 10" id="KW-1133">Transmembrane helix</keyword>
<feature type="transmembrane region" description="Helical" evidence="10">
    <location>
        <begin position="21"/>
        <end position="43"/>
    </location>
</feature>
<evidence type="ECO:0000256" key="6">
    <source>
        <dbReference type="ARBA" id="ARBA00022692"/>
    </source>
</evidence>